<dbReference type="InterPro" id="IPR007138">
    <property type="entry name" value="ABM_dom"/>
</dbReference>
<evidence type="ECO:0000313" key="2">
    <source>
        <dbReference type="EMBL" id="RMZ66834.1"/>
    </source>
</evidence>
<accession>A0A3M7LX93</accession>
<dbReference type="Gene3D" id="3.30.70.100">
    <property type="match status" value="1"/>
</dbReference>
<gene>
    <name evidence="2" type="ORF">GMOD_00002207</name>
</gene>
<dbReference type="GO" id="GO:0004497">
    <property type="term" value="F:monooxygenase activity"/>
    <property type="evidence" value="ECO:0007669"/>
    <property type="project" value="UniProtKB-KW"/>
</dbReference>
<proteinExistence type="predicted"/>
<dbReference type="PROSITE" id="PS51725">
    <property type="entry name" value="ABM"/>
    <property type="match status" value="1"/>
</dbReference>
<dbReference type="PANTHER" id="PTHR40624">
    <property type="entry name" value="BIOSYNTHESIS MONOOXYGENASE, PUTATIVE (AFU_ORTHOLOGUE AFUA_1G12025)-RELATED"/>
    <property type="match status" value="1"/>
</dbReference>
<feature type="domain" description="ABM" evidence="1">
    <location>
        <begin position="83"/>
        <end position="175"/>
    </location>
</feature>
<dbReference type="SUPFAM" id="SSF54909">
    <property type="entry name" value="Dimeric alpha+beta barrel"/>
    <property type="match status" value="1"/>
</dbReference>
<name>A0A3M7LX93_9PLEO</name>
<evidence type="ECO:0000313" key="3">
    <source>
        <dbReference type="Proteomes" id="UP000265663"/>
    </source>
</evidence>
<dbReference type="OrthoDB" id="10011777at2759"/>
<sequence length="186" mass="20584">MYKVGADTTMFKSYLGIFRPHTRKRSGGTVSNHATYPIVTPHSDLSILTTFKQIHSHTDLEPLIAEFVKITHQITNITMSSPFDIMAILTPKPGKADRLESLISAAAQTIKDTEPGTLRFHLQRETHGDGPRFVVLETYADKAALETHVKGGVSQKMGKLFKEEDLLAKPMEVLFTKSVGGYASKL</sequence>
<evidence type="ECO:0000259" key="1">
    <source>
        <dbReference type="PROSITE" id="PS51725"/>
    </source>
</evidence>
<keyword evidence="2" id="KW-0503">Monooxygenase</keyword>
<reference evidence="2 3" key="1">
    <citation type="journal article" date="2014" name="PLoS ONE">
        <title>De novo Genome Assembly of the Fungal Plant Pathogen Pyrenophora semeniperda.</title>
        <authorList>
            <person name="Soliai M.M."/>
            <person name="Meyer S.E."/>
            <person name="Udall J.A."/>
            <person name="Elzinga D.E."/>
            <person name="Hermansen R.A."/>
            <person name="Bodily P.M."/>
            <person name="Hart A.A."/>
            <person name="Coleman C.E."/>
        </authorList>
    </citation>
    <scope>NUCLEOTIDE SEQUENCE [LARGE SCALE GENOMIC DNA]</scope>
    <source>
        <strain evidence="2 3">CCB06</strain>
        <tissue evidence="2">Mycelium</tissue>
    </source>
</reference>
<dbReference type="PANTHER" id="PTHR40624:SF1">
    <property type="entry name" value="BIOSYNTHESIS MONOOXYGENASE, PUTATIVE (AFU_ORTHOLOGUE AFUA_1G12025)-RELATED"/>
    <property type="match status" value="1"/>
</dbReference>
<dbReference type="Pfam" id="PF03992">
    <property type="entry name" value="ABM"/>
    <property type="match status" value="1"/>
</dbReference>
<organism evidence="2 3">
    <name type="scientific">Pyrenophora seminiperda CCB06</name>
    <dbReference type="NCBI Taxonomy" id="1302712"/>
    <lineage>
        <taxon>Eukaryota</taxon>
        <taxon>Fungi</taxon>
        <taxon>Dikarya</taxon>
        <taxon>Ascomycota</taxon>
        <taxon>Pezizomycotina</taxon>
        <taxon>Dothideomycetes</taxon>
        <taxon>Pleosporomycetidae</taxon>
        <taxon>Pleosporales</taxon>
        <taxon>Pleosporineae</taxon>
        <taxon>Pleosporaceae</taxon>
        <taxon>Pyrenophora</taxon>
    </lineage>
</organism>
<dbReference type="EMBL" id="KE747809">
    <property type="protein sequence ID" value="RMZ66834.1"/>
    <property type="molecule type" value="Genomic_DNA"/>
</dbReference>
<dbReference type="AlphaFoldDB" id="A0A3M7LX93"/>
<dbReference type="Proteomes" id="UP000265663">
    <property type="component" value="Unassembled WGS sequence"/>
</dbReference>
<protein>
    <submittedName>
        <fullName evidence="2">Antibiotic biosynthesis monooxygenase</fullName>
    </submittedName>
</protein>
<dbReference type="InterPro" id="IPR011008">
    <property type="entry name" value="Dimeric_a/b-barrel"/>
</dbReference>
<keyword evidence="3" id="KW-1185">Reference proteome</keyword>
<keyword evidence="2" id="KW-0560">Oxidoreductase</keyword>